<comment type="caution">
    <text evidence="1">The sequence shown here is derived from an EMBL/GenBank/DDBJ whole genome shotgun (WGS) entry which is preliminary data.</text>
</comment>
<dbReference type="AlphaFoldDB" id="A3ZL94"/>
<gene>
    <name evidence="1" type="ORF">DSM3645_09017</name>
</gene>
<evidence type="ECO:0000313" key="2">
    <source>
        <dbReference type="Proteomes" id="UP000004358"/>
    </source>
</evidence>
<name>A3ZL94_9BACT</name>
<evidence type="ECO:0000313" key="1">
    <source>
        <dbReference type="EMBL" id="EAQ82527.1"/>
    </source>
</evidence>
<proteinExistence type="predicted"/>
<dbReference type="Proteomes" id="UP000004358">
    <property type="component" value="Unassembled WGS sequence"/>
</dbReference>
<dbReference type="HOGENOM" id="CLU_3380766_0_0_0"/>
<protein>
    <submittedName>
        <fullName evidence="1">Uncharacterized protein</fullName>
    </submittedName>
</protein>
<organism evidence="1 2">
    <name type="scientific">Blastopirellula marina DSM 3645</name>
    <dbReference type="NCBI Taxonomy" id="314230"/>
    <lineage>
        <taxon>Bacteria</taxon>
        <taxon>Pseudomonadati</taxon>
        <taxon>Planctomycetota</taxon>
        <taxon>Planctomycetia</taxon>
        <taxon>Pirellulales</taxon>
        <taxon>Pirellulaceae</taxon>
        <taxon>Blastopirellula</taxon>
    </lineage>
</organism>
<dbReference type="EMBL" id="AANZ01000001">
    <property type="protein sequence ID" value="EAQ82527.1"/>
    <property type="molecule type" value="Genomic_DNA"/>
</dbReference>
<sequence>MFHIALSSSYVEMVELEMKKTKSVDPWINSGER</sequence>
<reference evidence="1 2" key="1">
    <citation type="submission" date="2006-02" db="EMBL/GenBank/DDBJ databases">
        <authorList>
            <person name="Amann R."/>
            <person name="Ferriera S."/>
            <person name="Johnson J."/>
            <person name="Kravitz S."/>
            <person name="Halpern A."/>
            <person name="Remington K."/>
            <person name="Beeson K."/>
            <person name="Tran B."/>
            <person name="Rogers Y.-H."/>
            <person name="Friedman R."/>
            <person name="Venter J.C."/>
        </authorList>
    </citation>
    <scope>NUCLEOTIDE SEQUENCE [LARGE SCALE GENOMIC DNA]</scope>
    <source>
        <strain evidence="1 2">DSM 3645</strain>
    </source>
</reference>
<accession>A3ZL94</accession>